<feature type="domain" description="Filamentous haemagglutinin FhaB/tRNA nuclease CdiA-like TPS" evidence="1">
    <location>
        <begin position="1"/>
        <end position="170"/>
    </location>
</feature>
<organism evidence="2 3">
    <name type="scientific">Aerosakkonema funiforme FACHB-1375</name>
    <dbReference type="NCBI Taxonomy" id="2949571"/>
    <lineage>
        <taxon>Bacteria</taxon>
        <taxon>Bacillati</taxon>
        <taxon>Cyanobacteriota</taxon>
        <taxon>Cyanophyceae</taxon>
        <taxon>Oscillatoriophycideae</taxon>
        <taxon>Aerosakkonematales</taxon>
        <taxon>Aerosakkonemataceae</taxon>
        <taxon>Aerosakkonema</taxon>
    </lineage>
</organism>
<proteinExistence type="predicted"/>
<dbReference type="Pfam" id="PF05860">
    <property type="entry name" value="TPS"/>
    <property type="match status" value="1"/>
</dbReference>
<dbReference type="EMBL" id="JACJPW010000019">
    <property type="protein sequence ID" value="MBD2181318.1"/>
    <property type="molecule type" value="Genomic_DNA"/>
</dbReference>
<dbReference type="SUPFAM" id="SSF51126">
    <property type="entry name" value="Pectin lyase-like"/>
    <property type="match status" value="4"/>
</dbReference>
<keyword evidence="3" id="KW-1185">Reference proteome</keyword>
<protein>
    <submittedName>
        <fullName evidence="2">S-layer family protein</fullName>
    </submittedName>
</protein>
<reference evidence="2" key="1">
    <citation type="journal article" date="2015" name="ISME J.">
        <title>Draft Genome Sequence of Streptomyces incarnatus NRRL8089, which Produces the Nucleoside Antibiotic Sinefungin.</title>
        <authorList>
            <person name="Oshima K."/>
            <person name="Hattori M."/>
            <person name="Shimizu H."/>
            <person name="Fukuda K."/>
            <person name="Nemoto M."/>
            <person name="Inagaki K."/>
            <person name="Tamura T."/>
        </authorList>
    </citation>
    <scope>NUCLEOTIDE SEQUENCE</scope>
    <source>
        <strain evidence="2">FACHB-1375</strain>
    </source>
</reference>
<dbReference type="Proteomes" id="UP000641646">
    <property type="component" value="Unassembled WGS sequence"/>
</dbReference>
<dbReference type="Gene3D" id="2.160.20.10">
    <property type="entry name" value="Single-stranded right-handed beta-helix, Pectin lyase-like"/>
    <property type="match status" value="3"/>
</dbReference>
<dbReference type="NCBIfam" id="TIGR01901">
    <property type="entry name" value="adhes_NPXG"/>
    <property type="match status" value="1"/>
</dbReference>
<sequence>LRVNGSTSLFLINPNGIIFGANARLNIGGSFIASTAQSIKFSDRTFYSASNPETPPLLSINTPVGLQLGSNAGSIQFKGVPAANFIFRQQQLFQAQTLGLVGSQIDMDSATLVNPEGRVELWAVRNAEVAIGDRGRMELASPAETADWGTISLRQSSLIDTTGLNGGAINIRARGLTLQEGSVIASATRAFGQGQEITVKTTEFVDLLGVSALENYRNPGIVTSIFGNEGKAGDITVETQRLRIANGGRLQSLISFVIGSFGTVPRPITRIEDSKTGTITVRASDVEVQGYNPFSNNLILPSAITTLISNGNRNESGKITIEAQRVRLLDGGRISTDLLGLNTGSFAGAIVNGTSGNISIRAVESLEISGVTPSGLTGGAISSIQPLAEGKGGNISIETGQLRLFNGGTISSALAGSGKAGNIEIRATEIAVSDPSIDTLSNASSGITVAVARNGKGQGGNIRLESSSLRVFNGGQITSSTLGNGDAGNINLLVDRIDVEGISQTFPDGRQFPSSISAASTTHANAGSVSAIANTIDVRNGGQISVSNSGGGNAGNLQVSANRIQLDRGGSLRSEVAAGDRGNITLNTDLLQLRRGSEIATNATGTATGGNINITTNTLAALENSDIAADAMQGQGGNIQINTQGVFLSFDSDITASSQLGLSGTVDISNPNLEEHHIAIVSGSNFLEEAPVVASSCLTQHNRQQGRFVVTGNGGLSETPDNLLIAYEVTQVRTVGRLLGRENQTPEINNSLLPNYFVREATGFTVSPDGSIILVANQSQLEPTQNIICATNQLEINQ</sequence>
<dbReference type="InterPro" id="IPR011050">
    <property type="entry name" value="Pectin_lyase_fold/virulence"/>
</dbReference>
<dbReference type="RefSeq" id="WP_190464086.1">
    <property type="nucleotide sequence ID" value="NZ_JACJPW010000019.1"/>
</dbReference>
<feature type="non-terminal residue" evidence="2">
    <location>
        <position position="1"/>
    </location>
</feature>
<accession>A0A926VCL6</accession>
<evidence type="ECO:0000259" key="1">
    <source>
        <dbReference type="Pfam" id="PF05860"/>
    </source>
</evidence>
<dbReference type="InterPro" id="IPR008638">
    <property type="entry name" value="FhaB/CdiA-like_TPS"/>
</dbReference>
<gene>
    <name evidence="2" type="ORF">H6G03_09400</name>
</gene>
<reference evidence="2" key="2">
    <citation type="submission" date="2020-08" db="EMBL/GenBank/DDBJ databases">
        <authorList>
            <person name="Chen M."/>
            <person name="Teng W."/>
            <person name="Zhao L."/>
            <person name="Hu C."/>
            <person name="Zhou Y."/>
            <person name="Han B."/>
            <person name="Song L."/>
            <person name="Shu W."/>
        </authorList>
    </citation>
    <scope>NUCLEOTIDE SEQUENCE</scope>
    <source>
        <strain evidence="2">FACHB-1375</strain>
    </source>
</reference>
<dbReference type="AlphaFoldDB" id="A0A926VCL6"/>
<comment type="caution">
    <text evidence="2">The sequence shown here is derived from an EMBL/GenBank/DDBJ whole genome shotgun (WGS) entry which is preliminary data.</text>
</comment>
<evidence type="ECO:0000313" key="2">
    <source>
        <dbReference type="EMBL" id="MBD2181318.1"/>
    </source>
</evidence>
<name>A0A926VCL6_9CYAN</name>
<dbReference type="InterPro" id="IPR012334">
    <property type="entry name" value="Pectin_lyas_fold"/>
</dbReference>
<evidence type="ECO:0000313" key="3">
    <source>
        <dbReference type="Proteomes" id="UP000641646"/>
    </source>
</evidence>